<organism evidence="1 2">
    <name type="scientific">Penicillium brasilianum</name>
    <dbReference type="NCBI Taxonomy" id="104259"/>
    <lineage>
        <taxon>Eukaryota</taxon>
        <taxon>Fungi</taxon>
        <taxon>Dikarya</taxon>
        <taxon>Ascomycota</taxon>
        <taxon>Pezizomycotina</taxon>
        <taxon>Eurotiomycetes</taxon>
        <taxon>Eurotiomycetidae</taxon>
        <taxon>Eurotiales</taxon>
        <taxon>Aspergillaceae</taxon>
        <taxon>Penicillium</taxon>
    </lineage>
</organism>
<protein>
    <recommendedName>
        <fullName evidence="3">Cell surface spherulin 4-like protein</fullName>
    </recommendedName>
</protein>
<evidence type="ECO:0000313" key="2">
    <source>
        <dbReference type="Proteomes" id="UP000042958"/>
    </source>
</evidence>
<accession>A0A0F7VER0</accession>
<evidence type="ECO:0008006" key="3">
    <source>
        <dbReference type="Google" id="ProtNLM"/>
    </source>
</evidence>
<keyword evidence="2" id="KW-1185">Reference proteome</keyword>
<dbReference type="InterPro" id="IPR021986">
    <property type="entry name" value="Spherulin4"/>
</dbReference>
<reference evidence="2" key="1">
    <citation type="journal article" date="2015" name="Genome Announc.">
        <title>Draft genome sequence of the fungus Penicillium brasilianum MG11.</title>
        <authorList>
            <person name="Horn F."/>
            <person name="Linde J."/>
            <person name="Mattern D.J."/>
            <person name="Walther G."/>
            <person name="Guthke R."/>
            <person name="Brakhage A.A."/>
            <person name="Valiante V."/>
        </authorList>
    </citation>
    <scope>NUCLEOTIDE SEQUENCE [LARGE SCALE GENOMIC DNA]</scope>
    <source>
        <strain evidence="2">MG11</strain>
    </source>
</reference>
<dbReference type="PANTHER" id="PTHR35040:SF9">
    <property type="entry name" value="4-LIKE CELL SURFACE PROTEIN, PUTATIVE (AFU_ORTHOLOGUE AFUA_4G14080)-RELATED"/>
    <property type="match status" value="1"/>
</dbReference>
<dbReference type="EMBL" id="CDHK01000004">
    <property type="protein sequence ID" value="CEO60558.1"/>
    <property type="molecule type" value="Genomic_DNA"/>
</dbReference>
<evidence type="ECO:0000313" key="1">
    <source>
        <dbReference type="EMBL" id="CEO60558.1"/>
    </source>
</evidence>
<sequence length="260" mass="28226">MRGFSYLLGTALSMASAVSSTAIILPLYVWPIDDSTWSPVYDAISSHPDIEFQVIINPDSGPGDTTYPDANLITGISTLNIYDNVHVIGYIRTNYAECAQAEVDSQIAVYSGWSSYTAKNISVSGIFFDEAPRTNDNTKISYMQSISATAKSSNLNTIVFNPGTPLEEESAAEYFEAADLIVEFEKPYSEWTSIIPADQFSSSKTYGKDAMIVYSAPLTADYEAVVQEAQGMGLGAVYLTSSDDYMSLDTVPKVAASFTQ</sequence>
<dbReference type="AlphaFoldDB" id="A0A0F7VER0"/>
<gene>
    <name evidence="1" type="ORF">PMG11_05180</name>
</gene>
<dbReference type="Proteomes" id="UP000042958">
    <property type="component" value="Unassembled WGS sequence"/>
</dbReference>
<dbReference type="PANTHER" id="PTHR35040">
    <property type="match status" value="1"/>
</dbReference>
<name>A0A0F7VER0_PENBI</name>
<dbReference type="OrthoDB" id="5342184at2759"/>
<proteinExistence type="predicted"/>
<dbReference type="Pfam" id="PF12138">
    <property type="entry name" value="Spherulin4"/>
    <property type="match status" value="1"/>
</dbReference>